<organism evidence="1 2">
    <name type="scientific">Pedobacter vanadiisoli</name>
    <dbReference type="NCBI Taxonomy" id="1761975"/>
    <lineage>
        <taxon>Bacteria</taxon>
        <taxon>Pseudomonadati</taxon>
        <taxon>Bacteroidota</taxon>
        <taxon>Sphingobacteriia</taxon>
        <taxon>Sphingobacteriales</taxon>
        <taxon>Sphingobacteriaceae</taxon>
        <taxon>Pedobacter</taxon>
    </lineage>
</organism>
<protein>
    <recommendedName>
        <fullName evidence="3">Lipoprotein</fullName>
    </recommendedName>
</protein>
<dbReference type="EMBL" id="JBHULL010000007">
    <property type="protein sequence ID" value="MFD2582109.1"/>
    <property type="molecule type" value="Genomic_DNA"/>
</dbReference>
<keyword evidence="2" id="KW-1185">Reference proteome</keyword>
<sequence length="252" mass="29801">MNKLLLLVIIILFIFGCSEKVKLYEQPKFIRYSSTFRDYISDGSVNNSVIFNDIVYYKDCTLYSIPSISYILKKHYTKRDTVINELLLAKDTSYTYYLIKNLAKTGICYKSLTSVQGIKFERDSLMIAMNLDSNNLKIFSLNLGHPYKTTIKEKQELEVFLDKSEYSTDTVYRYFDKNLAEIQFSFAPSLDKEKGSKLYKTRFVQFHHKKHDKNLTFVERTDIIEEFKLMKISNEKPIKELFDRFLKESLEK</sequence>
<name>A0ABW5MI42_9SPHI</name>
<proteinExistence type="predicted"/>
<accession>A0ABW5MI42</accession>
<dbReference type="RefSeq" id="WP_379076491.1">
    <property type="nucleotide sequence ID" value="NZ_JBHULL010000007.1"/>
</dbReference>
<evidence type="ECO:0000313" key="1">
    <source>
        <dbReference type="EMBL" id="MFD2582109.1"/>
    </source>
</evidence>
<dbReference type="PROSITE" id="PS51257">
    <property type="entry name" value="PROKAR_LIPOPROTEIN"/>
    <property type="match status" value="1"/>
</dbReference>
<evidence type="ECO:0000313" key="2">
    <source>
        <dbReference type="Proteomes" id="UP001597461"/>
    </source>
</evidence>
<comment type="caution">
    <text evidence="1">The sequence shown here is derived from an EMBL/GenBank/DDBJ whole genome shotgun (WGS) entry which is preliminary data.</text>
</comment>
<evidence type="ECO:0008006" key="3">
    <source>
        <dbReference type="Google" id="ProtNLM"/>
    </source>
</evidence>
<gene>
    <name evidence="1" type="ORF">ACFSR6_06395</name>
</gene>
<dbReference type="Proteomes" id="UP001597461">
    <property type="component" value="Unassembled WGS sequence"/>
</dbReference>
<reference evidence="2" key="1">
    <citation type="journal article" date="2019" name="Int. J. Syst. Evol. Microbiol.">
        <title>The Global Catalogue of Microorganisms (GCM) 10K type strain sequencing project: providing services to taxonomists for standard genome sequencing and annotation.</title>
        <authorList>
            <consortium name="The Broad Institute Genomics Platform"/>
            <consortium name="The Broad Institute Genome Sequencing Center for Infectious Disease"/>
            <person name="Wu L."/>
            <person name="Ma J."/>
        </authorList>
    </citation>
    <scope>NUCLEOTIDE SEQUENCE [LARGE SCALE GENOMIC DNA]</scope>
    <source>
        <strain evidence="2">KCTC 42866</strain>
    </source>
</reference>